<evidence type="ECO:0000313" key="7">
    <source>
        <dbReference type="EMBL" id="EDS30006.1"/>
    </source>
</evidence>
<dbReference type="VEuPathDB" id="VectorBase:CQUJHB010195"/>
<dbReference type="VEuPathDB" id="VectorBase:CPIJ007192"/>
<protein>
    <submittedName>
        <fullName evidence="7 8">Uncharacterized protein</fullName>
    </submittedName>
</protein>
<dbReference type="InterPro" id="IPR052035">
    <property type="entry name" value="ZnF_BED_domain_contain"/>
</dbReference>
<feature type="region of interest" description="Disordered" evidence="6">
    <location>
        <begin position="248"/>
        <end position="267"/>
    </location>
</feature>
<keyword evidence="4" id="KW-0862">Zinc</keyword>
<dbReference type="KEGG" id="cqu:CpipJ_CPIJ007192"/>
<keyword evidence="9" id="KW-1185">Reference proteome</keyword>
<name>B0WKR4_CULQU</name>
<accession>B0WKR4</accession>
<evidence type="ECO:0000313" key="8">
    <source>
        <dbReference type="EnsemblMetazoa" id="CPIJ007192-PA"/>
    </source>
</evidence>
<dbReference type="GO" id="GO:0008270">
    <property type="term" value="F:zinc ion binding"/>
    <property type="evidence" value="ECO:0007669"/>
    <property type="project" value="UniProtKB-KW"/>
</dbReference>
<reference evidence="8" key="2">
    <citation type="submission" date="2020-05" db="UniProtKB">
        <authorList>
            <consortium name="EnsemblMetazoa"/>
        </authorList>
    </citation>
    <scope>IDENTIFICATION</scope>
    <source>
        <strain evidence="8">JHB</strain>
    </source>
</reference>
<evidence type="ECO:0000256" key="2">
    <source>
        <dbReference type="ARBA" id="ARBA00022723"/>
    </source>
</evidence>
<evidence type="ECO:0000256" key="6">
    <source>
        <dbReference type="SAM" id="MobiDB-lite"/>
    </source>
</evidence>
<gene>
    <name evidence="8" type="primary">6039747</name>
    <name evidence="7" type="ORF">CpipJ_CPIJ007192</name>
</gene>
<dbReference type="Proteomes" id="UP000002320">
    <property type="component" value="Unassembled WGS sequence"/>
</dbReference>
<evidence type="ECO:0000313" key="9">
    <source>
        <dbReference type="Proteomes" id="UP000002320"/>
    </source>
</evidence>
<keyword evidence="2" id="KW-0479">Metal-binding</keyword>
<dbReference type="GO" id="GO:0005634">
    <property type="term" value="C:nucleus"/>
    <property type="evidence" value="ECO:0007669"/>
    <property type="project" value="UniProtKB-SubCell"/>
</dbReference>
<dbReference type="SUPFAM" id="SSF53098">
    <property type="entry name" value="Ribonuclease H-like"/>
    <property type="match status" value="1"/>
</dbReference>
<dbReference type="OrthoDB" id="7763533at2759"/>
<sequence length="566" mass="65068">MANRGRKRELGADLFEVNPETKEAQCNICKTINKSRRNFSYKRHYLNFHRKEAIELGLINEEDAIGPEPKVKKMKVRMDQATYEKSVVDLVSVHGLSLRTLNSPAMRCLMNPYEEALNIPAINSVSVKPMLSDIAGEVKSKIIREVTGKFICLKLDIATRLDRDMLGINIQFMKRKKQVVRTLGIIQLKQRHTAKVIKEEVMRVLQNYGIDLESIYSITTDNGSNMLLTSELIEVDLDELLEELHEESCSESGDEDGDEKPQRVDDEDFDRTDELRNIFSAVRCAAHTAQLAVLDTLKETNMRKHISAIKAFVKYLRKMPYKNLLKSDNINKPVLSCDTRWNSAYAMAKSLQDNKQYIANMTKNDKVCHLSESEWDFIEAFVHGFKPMAVLTNALQAEQLTLSDFYILWFRCKLALKKQNDTMSLKLLQNMEKREPSLLNNKAVLAAAYVDQRINYKQSPIFDDDQRAAALRHLKLVLRRISLRKGTDQPQGVPRSSQSVNSDEDPLEEFLVDHENSFEQTQSGSTLEKLENLSLKPRLKLTENQNIIEYESRKWARIKKCGSLFQ</sequence>
<evidence type="ECO:0000256" key="4">
    <source>
        <dbReference type="ARBA" id="ARBA00022833"/>
    </source>
</evidence>
<comment type="subcellular location">
    <subcellularLocation>
        <location evidence="1">Nucleus</location>
    </subcellularLocation>
</comment>
<dbReference type="eggNOG" id="KOG1121">
    <property type="taxonomic scope" value="Eukaryota"/>
</dbReference>
<dbReference type="PANTHER" id="PTHR46481:SF10">
    <property type="entry name" value="ZINC FINGER BED DOMAIN-CONTAINING PROTEIN 39"/>
    <property type="match status" value="1"/>
</dbReference>
<dbReference type="PANTHER" id="PTHR46481">
    <property type="entry name" value="ZINC FINGER BED DOMAIN-CONTAINING PROTEIN 4"/>
    <property type="match status" value="1"/>
</dbReference>
<keyword evidence="5" id="KW-0539">Nucleus</keyword>
<keyword evidence="3" id="KW-0863">Zinc-finger</keyword>
<dbReference type="InterPro" id="IPR012337">
    <property type="entry name" value="RNaseH-like_sf"/>
</dbReference>
<evidence type="ECO:0000256" key="1">
    <source>
        <dbReference type="ARBA" id="ARBA00004123"/>
    </source>
</evidence>
<dbReference type="OMA" id="NACTEMI"/>
<dbReference type="HOGENOM" id="CLU_017458_0_0_1"/>
<proteinExistence type="predicted"/>
<dbReference type="AlphaFoldDB" id="B0WKR4"/>
<evidence type="ECO:0000256" key="3">
    <source>
        <dbReference type="ARBA" id="ARBA00022771"/>
    </source>
</evidence>
<organism>
    <name type="scientific">Culex quinquefasciatus</name>
    <name type="common">Southern house mosquito</name>
    <name type="synonym">Culex pungens</name>
    <dbReference type="NCBI Taxonomy" id="7176"/>
    <lineage>
        <taxon>Eukaryota</taxon>
        <taxon>Metazoa</taxon>
        <taxon>Ecdysozoa</taxon>
        <taxon>Arthropoda</taxon>
        <taxon>Hexapoda</taxon>
        <taxon>Insecta</taxon>
        <taxon>Pterygota</taxon>
        <taxon>Neoptera</taxon>
        <taxon>Endopterygota</taxon>
        <taxon>Diptera</taxon>
        <taxon>Nematocera</taxon>
        <taxon>Culicoidea</taxon>
        <taxon>Culicidae</taxon>
        <taxon>Culicinae</taxon>
        <taxon>Culicini</taxon>
        <taxon>Culex</taxon>
        <taxon>Culex</taxon>
    </lineage>
</organism>
<dbReference type="InParanoid" id="B0WKR4"/>
<dbReference type="EnsemblMetazoa" id="CPIJ007192-RA">
    <property type="protein sequence ID" value="CPIJ007192-PA"/>
    <property type="gene ID" value="CPIJ007192"/>
</dbReference>
<evidence type="ECO:0000256" key="5">
    <source>
        <dbReference type="ARBA" id="ARBA00023242"/>
    </source>
</evidence>
<dbReference type="EMBL" id="DS231975">
    <property type="protein sequence ID" value="EDS30006.1"/>
    <property type="molecule type" value="Genomic_DNA"/>
</dbReference>
<reference evidence="7" key="1">
    <citation type="submission" date="2007-03" db="EMBL/GenBank/DDBJ databases">
        <title>Annotation of Culex pipiens quinquefasciatus.</title>
        <authorList>
            <consortium name="The Broad Institute Genome Sequencing Platform"/>
            <person name="Atkinson P.W."/>
            <person name="Hemingway J."/>
            <person name="Christensen B.M."/>
            <person name="Higgs S."/>
            <person name="Kodira C."/>
            <person name="Hannick L."/>
            <person name="Megy K."/>
            <person name="O'Leary S."/>
            <person name="Pearson M."/>
            <person name="Haas B.J."/>
            <person name="Mauceli E."/>
            <person name="Wortman J.R."/>
            <person name="Lee N.H."/>
            <person name="Guigo R."/>
            <person name="Stanke M."/>
            <person name="Alvarado L."/>
            <person name="Amedeo P."/>
            <person name="Antoine C.H."/>
            <person name="Arensburger P."/>
            <person name="Bidwell S.L."/>
            <person name="Crawford M."/>
            <person name="Camaro F."/>
            <person name="Devon K."/>
            <person name="Engels R."/>
            <person name="Hammond M."/>
            <person name="Howarth C."/>
            <person name="Koehrsen M."/>
            <person name="Lawson D."/>
            <person name="Montgomery P."/>
            <person name="Nene V."/>
            <person name="Nusbaum C."/>
            <person name="Puiu D."/>
            <person name="Romero-Severson J."/>
            <person name="Severson D.W."/>
            <person name="Shumway M."/>
            <person name="Sisk P."/>
            <person name="Stolte C."/>
            <person name="Zeng Q."/>
            <person name="Eisenstadt E."/>
            <person name="Fraser-Liggett C."/>
            <person name="Strausberg R."/>
            <person name="Galagan J."/>
            <person name="Birren B."/>
            <person name="Collins F.H."/>
        </authorList>
    </citation>
    <scope>NUCLEOTIDE SEQUENCE [LARGE SCALE GENOMIC DNA]</scope>
    <source>
        <strain evidence="7">JHB</strain>
    </source>
</reference>